<protein>
    <submittedName>
        <fullName evidence="2">Uncharacterized protein</fullName>
    </submittedName>
</protein>
<keyword evidence="3" id="KW-1185">Reference proteome</keyword>
<dbReference type="STRING" id="1472767.AOX59_18865"/>
<sequence>MADINSYAPQSGRIIGEDGNIYNMVDLLQNSGGGGGDMLKETYDTNDDGKVDVAESADSVAWANVSGKPSTYPPESHNHDGTYASASHSHASGVAAIADPTTATAEDVANKINELLTALQGG</sequence>
<dbReference type="KEGG" id="lao:AOX59_18865"/>
<evidence type="ECO:0000313" key="3">
    <source>
        <dbReference type="Proteomes" id="UP000050331"/>
    </source>
</evidence>
<gene>
    <name evidence="2" type="ORF">AOX59_18865</name>
</gene>
<evidence type="ECO:0000256" key="1">
    <source>
        <dbReference type="SAM" id="MobiDB-lite"/>
    </source>
</evidence>
<accession>A0A0U4EAZ9</accession>
<reference evidence="2 3" key="1">
    <citation type="submission" date="2016-01" db="EMBL/GenBank/DDBJ databases">
        <title>Complete genome sequence of strain Lentibacillus amyloliquefaciens LAM0015T isolated from saline sediment.</title>
        <authorList>
            <person name="Wang J.-L."/>
            <person name="He M.-X."/>
        </authorList>
    </citation>
    <scope>NUCLEOTIDE SEQUENCE [LARGE SCALE GENOMIC DNA]</scope>
    <source>
        <strain evidence="2 3">LAM0015</strain>
    </source>
</reference>
<name>A0A0U4EAZ9_9BACI</name>
<organism evidence="2 3">
    <name type="scientific">Lentibacillus amyloliquefaciens</name>
    <dbReference type="NCBI Taxonomy" id="1472767"/>
    <lineage>
        <taxon>Bacteria</taxon>
        <taxon>Bacillati</taxon>
        <taxon>Bacillota</taxon>
        <taxon>Bacilli</taxon>
        <taxon>Bacillales</taxon>
        <taxon>Bacillaceae</taxon>
        <taxon>Lentibacillus</taxon>
    </lineage>
</organism>
<feature type="region of interest" description="Disordered" evidence="1">
    <location>
        <begin position="66"/>
        <end position="87"/>
    </location>
</feature>
<evidence type="ECO:0000313" key="2">
    <source>
        <dbReference type="EMBL" id="ALX50460.1"/>
    </source>
</evidence>
<proteinExistence type="predicted"/>
<dbReference type="EMBL" id="CP013862">
    <property type="protein sequence ID" value="ALX50460.1"/>
    <property type="molecule type" value="Genomic_DNA"/>
</dbReference>
<dbReference type="Proteomes" id="UP000050331">
    <property type="component" value="Chromosome"/>
</dbReference>
<dbReference type="AlphaFoldDB" id="A0A0U4EAZ9"/>